<dbReference type="EMBL" id="VJMI01020650">
    <property type="protein sequence ID" value="KAF0703680.1"/>
    <property type="molecule type" value="Genomic_DNA"/>
</dbReference>
<feature type="region of interest" description="Disordered" evidence="1">
    <location>
        <begin position="677"/>
        <end position="711"/>
    </location>
</feature>
<evidence type="ECO:0000256" key="1">
    <source>
        <dbReference type="SAM" id="MobiDB-lite"/>
    </source>
</evidence>
<dbReference type="InterPro" id="IPR043502">
    <property type="entry name" value="DNA/RNA_pol_sf"/>
</dbReference>
<feature type="compositionally biased region" description="Basic and acidic residues" evidence="1">
    <location>
        <begin position="66"/>
        <end position="75"/>
    </location>
</feature>
<evidence type="ECO:0000259" key="2">
    <source>
        <dbReference type="Pfam" id="PF07727"/>
    </source>
</evidence>
<name>A0A6A4YY14_APHAT</name>
<dbReference type="Pfam" id="PF07727">
    <property type="entry name" value="RVT_2"/>
    <property type="match status" value="1"/>
</dbReference>
<organism evidence="3 4">
    <name type="scientific">Aphanomyces astaci</name>
    <name type="common">Crayfish plague agent</name>
    <dbReference type="NCBI Taxonomy" id="112090"/>
    <lineage>
        <taxon>Eukaryota</taxon>
        <taxon>Sar</taxon>
        <taxon>Stramenopiles</taxon>
        <taxon>Oomycota</taxon>
        <taxon>Saprolegniomycetes</taxon>
        <taxon>Saprolegniales</taxon>
        <taxon>Verrucalvaceae</taxon>
        <taxon>Aphanomyces</taxon>
    </lineage>
</organism>
<accession>A0A6A4YY14</accession>
<feature type="region of interest" description="Disordered" evidence="1">
    <location>
        <begin position="100"/>
        <end position="134"/>
    </location>
</feature>
<sequence>MSLRPGTPHQQAPIATEAPRSYFRTPPLRSIFTSPYHSDPVSPQEVTNTPTPHRSLRPQSTLRAPRRFDEEDFSHRTPARQAAAAEDIANWIERATDEVAASRSANPRSVGRDAGHAAWTSAREPNDTLDETEDCPPLDHETVTLAFDGLEIACAAFPSPDDVPQSHKEAMASADRLKWVEAELLELKQLRENETWKVVDLPQGRKPIGCRWTYAKKTDAQGNVVRFKARLVCKGFSQVEGVDYHETYSPVVKMTTVRVMTALIVAQNFHAQQADADTAFVQAMLRKDLSIYVNQVPGYEDGTHRKLLLVKALYGLKQAALEWYNHCSSILVAIGFAPSQYDPCLFIRGTGDALQMISTYVDDFTVVAKTTSTVDAIISQLEGRMKLKRQGELHYLLGIRFSRDPTTGTMCMSQEAYATKILERFGLSNSRPHATPAVAEHEELWFDDTQPKVDQSEYRFMVGNLMYLMTCTRPDIAHTVQRLSRHLHDPREPHLVGAKRLLRYIKGSMSQGITFTRNSPVLVGYCDASWVSKPDRRSTTGFICLIGDGVVTWKSARQKTVALSTCESEYIALVELAKELLWLCGLLQELGSVQGTVKTYCDNTAAIATAETTAISKRSKHIEVRHHWIRQVIVAGRLSVHHVGTADQLADALTKIPTRHSIDKFKNEVMGRTVKILPPGPPNQHQGVKRSTNQGASCARPTGTSRPQVPT</sequence>
<feature type="compositionally biased region" description="Polar residues" evidence="1">
    <location>
        <begin position="44"/>
        <end position="62"/>
    </location>
</feature>
<dbReference type="Proteomes" id="UP000469452">
    <property type="component" value="Unassembled WGS sequence"/>
</dbReference>
<dbReference type="SUPFAM" id="SSF56672">
    <property type="entry name" value="DNA/RNA polymerases"/>
    <property type="match status" value="1"/>
</dbReference>
<evidence type="ECO:0000313" key="4">
    <source>
        <dbReference type="Proteomes" id="UP000469452"/>
    </source>
</evidence>
<protein>
    <recommendedName>
        <fullName evidence="2">Reverse transcriptase Ty1/copia-type domain-containing protein</fullName>
    </recommendedName>
</protein>
<feature type="domain" description="Reverse transcriptase Ty1/copia-type" evidence="2">
    <location>
        <begin position="193"/>
        <end position="438"/>
    </location>
</feature>
<feature type="compositionally biased region" description="Polar residues" evidence="1">
    <location>
        <begin position="683"/>
        <end position="711"/>
    </location>
</feature>
<dbReference type="PANTHER" id="PTHR11439">
    <property type="entry name" value="GAG-POL-RELATED RETROTRANSPOSON"/>
    <property type="match status" value="1"/>
</dbReference>
<dbReference type="PANTHER" id="PTHR11439:SF467">
    <property type="entry name" value="INTEGRASE CATALYTIC DOMAIN-CONTAINING PROTEIN"/>
    <property type="match status" value="1"/>
</dbReference>
<comment type="caution">
    <text evidence="3">The sequence shown here is derived from an EMBL/GenBank/DDBJ whole genome shotgun (WGS) entry which is preliminary data.</text>
</comment>
<gene>
    <name evidence="3" type="ORF">AaE_015275</name>
</gene>
<dbReference type="VEuPathDB" id="FungiDB:H257_17769"/>
<proteinExistence type="predicted"/>
<dbReference type="InterPro" id="IPR013103">
    <property type="entry name" value="RVT_2"/>
</dbReference>
<dbReference type="CDD" id="cd09272">
    <property type="entry name" value="RNase_HI_RT_Ty1"/>
    <property type="match status" value="1"/>
</dbReference>
<evidence type="ECO:0000313" key="3">
    <source>
        <dbReference type="EMBL" id="KAF0703680.1"/>
    </source>
</evidence>
<feature type="region of interest" description="Disordered" evidence="1">
    <location>
        <begin position="1"/>
        <end position="82"/>
    </location>
</feature>
<reference evidence="3 4" key="1">
    <citation type="submission" date="2019-06" db="EMBL/GenBank/DDBJ databases">
        <title>Genomics analysis of Aphanomyces spp. identifies a new class of oomycete effector associated with host adaptation.</title>
        <authorList>
            <person name="Gaulin E."/>
        </authorList>
    </citation>
    <scope>NUCLEOTIDE SEQUENCE [LARGE SCALE GENOMIC DNA]</scope>
    <source>
        <strain evidence="3 4">E</strain>
    </source>
</reference>
<dbReference type="AlphaFoldDB" id="A0A6A4YY14"/>